<dbReference type="EMBL" id="AVOT02154054">
    <property type="protein sequence ID" value="MBW0593372.1"/>
    <property type="molecule type" value="Genomic_DNA"/>
</dbReference>
<evidence type="ECO:0008006" key="4">
    <source>
        <dbReference type="Google" id="ProtNLM"/>
    </source>
</evidence>
<comment type="caution">
    <text evidence="2">The sequence shown here is derived from an EMBL/GenBank/DDBJ whole genome shotgun (WGS) entry which is preliminary data.</text>
</comment>
<keyword evidence="3" id="KW-1185">Reference proteome</keyword>
<dbReference type="InterPro" id="IPR043502">
    <property type="entry name" value="DNA/RNA_pol_sf"/>
</dbReference>
<dbReference type="AlphaFoldDB" id="A0A9Q3L858"/>
<keyword evidence="1" id="KW-0812">Transmembrane</keyword>
<dbReference type="OrthoDB" id="6776860at2759"/>
<reference evidence="2" key="1">
    <citation type="submission" date="2021-03" db="EMBL/GenBank/DDBJ databases">
        <title>Draft genome sequence of rust myrtle Austropuccinia psidii MF-1, a brazilian biotype.</title>
        <authorList>
            <person name="Quecine M.C."/>
            <person name="Pachon D.M.R."/>
            <person name="Bonatelli M.L."/>
            <person name="Correr F.H."/>
            <person name="Franceschini L.M."/>
            <person name="Leite T.F."/>
            <person name="Margarido G.R.A."/>
            <person name="Almeida C.A."/>
            <person name="Ferrarezi J.A."/>
            <person name="Labate C.A."/>
        </authorList>
    </citation>
    <scope>NUCLEOTIDE SEQUENCE</scope>
    <source>
        <strain evidence="2">MF-1</strain>
    </source>
</reference>
<evidence type="ECO:0000313" key="3">
    <source>
        <dbReference type="Proteomes" id="UP000765509"/>
    </source>
</evidence>
<protein>
    <recommendedName>
        <fullName evidence="4">Reverse transcriptase domain-containing protein</fullName>
    </recommendedName>
</protein>
<dbReference type="Proteomes" id="UP000765509">
    <property type="component" value="Unassembled WGS sequence"/>
</dbReference>
<dbReference type="PANTHER" id="PTHR24559:SF444">
    <property type="entry name" value="REVERSE TRANSCRIPTASE DOMAIN-CONTAINING PROTEIN"/>
    <property type="match status" value="1"/>
</dbReference>
<keyword evidence="1" id="KW-1133">Transmembrane helix</keyword>
<evidence type="ECO:0000256" key="1">
    <source>
        <dbReference type="SAM" id="Phobius"/>
    </source>
</evidence>
<dbReference type="SUPFAM" id="SSF56672">
    <property type="entry name" value="DNA/RNA polymerases"/>
    <property type="match status" value="1"/>
</dbReference>
<accession>A0A9Q3L858</accession>
<evidence type="ECO:0000313" key="2">
    <source>
        <dbReference type="EMBL" id="MBW0593372.1"/>
    </source>
</evidence>
<sequence>MLRRPPYPKSPKTRKEIEKCVNELLDMDFVRKIGHNEVVEITTLVLITWNNGKSRLCGDFRALKKYTKADRYPIPRIPHALDKLEKAKYIKMDCMKGFHQNSVKQNSIKLLRIICDMGICELTRMPFCIKNYPSLEFLRSTTVKKAILLENNQVTIIILIIVVVIIVNRLKIIAPRAFNSAHHHYYSILNPCIPHFKPLLSSKKLF</sequence>
<gene>
    <name evidence="2" type="ORF">O181_133087</name>
</gene>
<proteinExistence type="predicted"/>
<organism evidence="2 3">
    <name type="scientific">Austropuccinia psidii MF-1</name>
    <dbReference type="NCBI Taxonomy" id="1389203"/>
    <lineage>
        <taxon>Eukaryota</taxon>
        <taxon>Fungi</taxon>
        <taxon>Dikarya</taxon>
        <taxon>Basidiomycota</taxon>
        <taxon>Pucciniomycotina</taxon>
        <taxon>Pucciniomycetes</taxon>
        <taxon>Pucciniales</taxon>
        <taxon>Sphaerophragmiaceae</taxon>
        <taxon>Austropuccinia</taxon>
    </lineage>
</organism>
<dbReference type="Gene3D" id="3.10.10.10">
    <property type="entry name" value="HIV Type 1 Reverse Transcriptase, subunit A, domain 1"/>
    <property type="match status" value="1"/>
</dbReference>
<feature type="transmembrane region" description="Helical" evidence="1">
    <location>
        <begin position="154"/>
        <end position="174"/>
    </location>
</feature>
<dbReference type="InterPro" id="IPR053134">
    <property type="entry name" value="RNA-dir_DNA_polymerase"/>
</dbReference>
<dbReference type="Gene3D" id="3.30.70.270">
    <property type="match status" value="1"/>
</dbReference>
<dbReference type="InterPro" id="IPR043128">
    <property type="entry name" value="Rev_trsase/Diguanyl_cyclase"/>
</dbReference>
<keyword evidence="1" id="KW-0472">Membrane</keyword>
<name>A0A9Q3L858_9BASI</name>
<dbReference type="PANTHER" id="PTHR24559">
    <property type="entry name" value="TRANSPOSON TY3-I GAG-POL POLYPROTEIN"/>
    <property type="match status" value="1"/>
</dbReference>